<evidence type="ECO:0000313" key="3">
    <source>
        <dbReference type="Proteomes" id="UP001626550"/>
    </source>
</evidence>
<keyword evidence="3" id="KW-1185">Reference proteome</keyword>
<dbReference type="EMBL" id="JBJKFK010000690">
    <property type="protein sequence ID" value="KAL3315674.1"/>
    <property type="molecule type" value="Genomic_DNA"/>
</dbReference>
<feature type="non-terminal residue" evidence="2">
    <location>
        <position position="1"/>
    </location>
</feature>
<feature type="region of interest" description="Disordered" evidence="1">
    <location>
        <begin position="220"/>
        <end position="278"/>
    </location>
</feature>
<feature type="region of interest" description="Disordered" evidence="1">
    <location>
        <begin position="428"/>
        <end position="453"/>
    </location>
</feature>
<organism evidence="2 3">
    <name type="scientific">Cichlidogyrus casuarinus</name>
    <dbReference type="NCBI Taxonomy" id="1844966"/>
    <lineage>
        <taxon>Eukaryota</taxon>
        <taxon>Metazoa</taxon>
        <taxon>Spiralia</taxon>
        <taxon>Lophotrochozoa</taxon>
        <taxon>Platyhelminthes</taxon>
        <taxon>Monogenea</taxon>
        <taxon>Monopisthocotylea</taxon>
        <taxon>Dactylogyridea</taxon>
        <taxon>Ancyrocephalidae</taxon>
        <taxon>Cichlidogyrus</taxon>
    </lineage>
</organism>
<comment type="caution">
    <text evidence="2">The sequence shown here is derived from an EMBL/GenBank/DDBJ whole genome shotgun (WGS) entry which is preliminary data.</text>
</comment>
<evidence type="ECO:0000256" key="1">
    <source>
        <dbReference type="SAM" id="MobiDB-lite"/>
    </source>
</evidence>
<gene>
    <name evidence="2" type="ORF">Ciccas_005690</name>
</gene>
<evidence type="ECO:0000313" key="2">
    <source>
        <dbReference type="EMBL" id="KAL3315674.1"/>
    </source>
</evidence>
<feature type="compositionally biased region" description="Polar residues" evidence="1">
    <location>
        <begin position="252"/>
        <end position="267"/>
    </location>
</feature>
<protein>
    <submittedName>
        <fullName evidence="2">Uncharacterized protein</fullName>
    </submittedName>
</protein>
<feature type="compositionally biased region" description="Acidic residues" evidence="1">
    <location>
        <begin position="380"/>
        <end position="389"/>
    </location>
</feature>
<proteinExistence type="predicted"/>
<dbReference type="AlphaFoldDB" id="A0ABD2Q7X5"/>
<sequence length="453" mass="50482">LRLDTSEALGSKSEELFPTNWQQRLVLALPNSFEESSGAYYATTSIVDLCRGVEMPLARLKMYIVMYLNMEMSRFETLLRSGEARYGKNSWALHLSQKKLQLLSYMCKTLQRVCRRISNQTAKQYGISVNDGAVTVNGFDGIYRSLADRLKSSAFFSSLRRIEGVFSAVNSSIEASERMFIDKYALLCQEQAEEAISLDASHLNIIVDLISCMTKPDLDRGAADELSQDPPKKTSQNRMSIVKRRKQPAVTEVNSNQSSIASGQQSLNREKPSSPDPQQHILELPFEIFFQTWHSKVSTMSETNPESFKRYCHSLSADLHAIDSILAEKEETVGGARLGLSANTRSQLQQSRAFNALKDLATSPSAPNNSTLPRIDVMREEDEAEESNEESPTPMQDSNGRFSLVDSIRRASATMTLNNPSQALASLSSGIRSLLPQRSPKSDDSNQKNTFCS</sequence>
<reference evidence="2 3" key="1">
    <citation type="submission" date="2024-11" db="EMBL/GenBank/DDBJ databases">
        <title>Adaptive evolution of stress response genes in parasites aligns with host niche diversity.</title>
        <authorList>
            <person name="Hahn C."/>
            <person name="Resl P."/>
        </authorList>
    </citation>
    <scope>NUCLEOTIDE SEQUENCE [LARGE SCALE GENOMIC DNA]</scope>
    <source>
        <strain evidence="2">EGGRZ-B1_66</strain>
        <tissue evidence="2">Body</tissue>
    </source>
</reference>
<dbReference type="Proteomes" id="UP001626550">
    <property type="component" value="Unassembled WGS sequence"/>
</dbReference>
<name>A0ABD2Q7X5_9PLAT</name>
<feature type="compositionally biased region" description="Polar residues" evidence="1">
    <location>
        <begin position="391"/>
        <end position="400"/>
    </location>
</feature>
<feature type="region of interest" description="Disordered" evidence="1">
    <location>
        <begin position="380"/>
        <end position="400"/>
    </location>
</feature>
<accession>A0ABD2Q7X5</accession>